<sequence>MESSCEDIFVARQPIFDTSGNIWGYELLYRSSASAVGAQINDENLATIKVISDGFSLVCESLLNSQKLLVNFPCSLLTSEAAFALPSDKCIVEILENVYPSKDVLDSLHVLLANNYTLALDDYIGQEELKPFLPFVKIVKIDILALDSLDQANEIVKSLEGNGVILLAEKVEDIFTYEKLMDMGFVLFQGYFFARPEVVPGKKVSAQEVSKINLLNELGKDDLDVVRLSEIVKSDPSISFRLLKYINMAGQNTGRCIDSVERAITVLGRRQLVQWLRAVILSDMSSSMKANELSFMAVNRGFFFQALSNLVSCYEFQPETMFLIGILTLVDSIMEISLSDILKPLALDDKIKNVMLDTDAKLTPFIELVRAYEKWDVNKIKTLVTSLSLDLDVVDAIYNKSFAKTLAIMKSVAN</sequence>
<dbReference type="InterPro" id="IPR035919">
    <property type="entry name" value="EAL_sf"/>
</dbReference>
<evidence type="ECO:0000259" key="1">
    <source>
        <dbReference type="PROSITE" id="PS51833"/>
    </source>
</evidence>
<comment type="caution">
    <text evidence="2">The sequence shown here is derived from an EMBL/GenBank/DDBJ whole genome shotgun (WGS) entry which is preliminary data.</text>
</comment>
<dbReference type="Pfam" id="PF08668">
    <property type="entry name" value="HDOD"/>
    <property type="match status" value="1"/>
</dbReference>
<protein>
    <submittedName>
        <fullName evidence="2">HDOD domain-containing protein</fullName>
    </submittedName>
</protein>
<feature type="domain" description="HDOD" evidence="1">
    <location>
        <begin position="204"/>
        <end position="393"/>
    </location>
</feature>
<dbReference type="InterPro" id="IPR013976">
    <property type="entry name" value="HDOD"/>
</dbReference>
<dbReference type="Gene3D" id="1.10.3210.10">
    <property type="entry name" value="Hypothetical protein af1432"/>
    <property type="match status" value="1"/>
</dbReference>
<dbReference type="EMBL" id="WVUD01000015">
    <property type="protein sequence ID" value="MYL83451.1"/>
    <property type="molecule type" value="Genomic_DNA"/>
</dbReference>
<dbReference type="RefSeq" id="WP_160960729.1">
    <property type="nucleotide sequence ID" value="NZ_WVUD01000015.1"/>
</dbReference>
<gene>
    <name evidence="2" type="ORF">GTA51_09970</name>
</gene>
<name>A0A7C9N1Y8_9BACT</name>
<dbReference type="PANTHER" id="PTHR33525">
    <property type="match status" value="1"/>
</dbReference>
<dbReference type="SUPFAM" id="SSF141868">
    <property type="entry name" value="EAL domain-like"/>
    <property type="match status" value="1"/>
</dbReference>
<evidence type="ECO:0000313" key="3">
    <source>
        <dbReference type="Proteomes" id="UP000482487"/>
    </source>
</evidence>
<dbReference type="InterPro" id="IPR014408">
    <property type="entry name" value="dGMP_Pdiesterase_EAL/HD-GYP"/>
</dbReference>
<dbReference type="PANTHER" id="PTHR33525:SF4">
    <property type="entry name" value="CYCLIC DI-GMP PHOSPHODIESTERASE CDGJ"/>
    <property type="match status" value="1"/>
</dbReference>
<dbReference type="OrthoDB" id="9804751at2"/>
<organism evidence="2 3">
    <name type="scientific">Solidesulfovibrio aerotolerans</name>
    <dbReference type="NCBI Taxonomy" id="295255"/>
    <lineage>
        <taxon>Bacteria</taxon>
        <taxon>Pseudomonadati</taxon>
        <taxon>Thermodesulfobacteriota</taxon>
        <taxon>Desulfovibrionia</taxon>
        <taxon>Desulfovibrionales</taxon>
        <taxon>Desulfovibrionaceae</taxon>
        <taxon>Solidesulfovibrio</taxon>
    </lineage>
</organism>
<accession>A0A7C9N1Y8</accession>
<dbReference type="PROSITE" id="PS51833">
    <property type="entry name" value="HDOD"/>
    <property type="match status" value="1"/>
</dbReference>
<dbReference type="Proteomes" id="UP000482487">
    <property type="component" value="Unassembled WGS sequence"/>
</dbReference>
<dbReference type="Gene3D" id="3.20.20.450">
    <property type="entry name" value="EAL domain"/>
    <property type="match status" value="1"/>
</dbReference>
<proteinExistence type="predicted"/>
<evidence type="ECO:0000313" key="2">
    <source>
        <dbReference type="EMBL" id="MYL83451.1"/>
    </source>
</evidence>
<dbReference type="SUPFAM" id="SSF109604">
    <property type="entry name" value="HD-domain/PDEase-like"/>
    <property type="match status" value="1"/>
</dbReference>
<dbReference type="PIRSF" id="PIRSF003180">
    <property type="entry name" value="DiGMPpdiest_YuxH"/>
    <property type="match status" value="1"/>
</dbReference>
<dbReference type="AlphaFoldDB" id="A0A7C9N1Y8"/>
<reference evidence="2 3" key="1">
    <citation type="submission" date="2020-01" db="EMBL/GenBank/DDBJ databases">
        <title>Genome sequence of Desulfovibrio aerotolerans DSM 16695(T).</title>
        <authorList>
            <person name="Karnachuk O."/>
            <person name="Avakyan M."/>
            <person name="Mardanov A."/>
            <person name="Kadnikov V."/>
            <person name="Ravin N."/>
        </authorList>
    </citation>
    <scope>NUCLEOTIDE SEQUENCE [LARGE SCALE GENOMIC DNA]</scope>
    <source>
        <strain evidence="2 3">DSM 16695</strain>
    </source>
</reference>
<dbReference type="InterPro" id="IPR052340">
    <property type="entry name" value="RNase_Y/CdgJ"/>
</dbReference>
<keyword evidence="3" id="KW-1185">Reference proteome</keyword>